<proteinExistence type="inferred from homology"/>
<dbReference type="GO" id="GO:0046872">
    <property type="term" value="F:metal ion binding"/>
    <property type="evidence" value="ECO:0007669"/>
    <property type="project" value="UniProtKB-KW"/>
</dbReference>
<dbReference type="Proteomes" id="UP000007819">
    <property type="component" value="Chromosome X"/>
</dbReference>
<evidence type="ECO:0000256" key="3">
    <source>
        <dbReference type="ARBA" id="ARBA00006958"/>
    </source>
</evidence>
<keyword evidence="6" id="KW-0378">Hydrolase</keyword>
<evidence type="ECO:0000256" key="1">
    <source>
        <dbReference type="ARBA" id="ARBA00001968"/>
    </source>
</evidence>
<evidence type="ECO:0000259" key="8">
    <source>
        <dbReference type="Pfam" id="PF13359"/>
    </source>
</evidence>
<keyword evidence="7" id="KW-0539">Nucleus</keyword>
<accession>A0A8R2FAA9</accession>
<reference evidence="10" key="1">
    <citation type="submission" date="2010-06" db="EMBL/GenBank/DDBJ databases">
        <authorList>
            <person name="Jiang H."/>
            <person name="Abraham K."/>
            <person name="Ali S."/>
            <person name="Alsbrooks S.L."/>
            <person name="Anim B.N."/>
            <person name="Anosike U.S."/>
            <person name="Attaway T."/>
            <person name="Bandaranaike D.P."/>
            <person name="Battles P.K."/>
            <person name="Bell S.N."/>
            <person name="Bell A.V."/>
            <person name="Beltran B."/>
            <person name="Bickham C."/>
            <person name="Bustamante Y."/>
            <person name="Caleb T."/>
            <person name="Canada A."/>
            <person name="Cardenas V."/>
            <person name="Carter K."/>
            <person name="Chacko J."/>
            <person name="Chandrabose M.N."/>
            <person name="Chavez D."/>
            <person name="Chavez A."/>
            <person name="Chen L."/>
            <person name="Chu H.-S."/>
            <person name="Claassen K.J."/>
            <person name="Cockrell R."/>
            <person name="Collins M."/>
            <person name="Cooper J.A."/>
            <person name="Cree A."/>
            <person name="Curry S.M."/>
            <person name="Da Y."/>
            <person name="Dao M.D."/>
            <person name="Das B."/>
            <person name="Davila M.-L."/>
            <person name="Davy-Carroll L."/>
            <person name="Denson S."/>
            <person name="Dinh H."/>
            <person name="Ebong V.E."/>
            <person name="Edwards J.R."/>
            <person name="Egan A."/>
            <person name="El-Daye J."/>
            <person name="Escobedo L."/>
            <person name="Fernandez S."/>
            <person name="Fernando P.R."/>
            <person name="Flagg N."/>
            <person name="Forbes L.D."/>
            <person name="Fowler R.G."/>
            <person name="Fu Q."/>
            <person name="Gabisi R.A."/>
            <person name="Ganer J."/>
            <person name="Garbino Pronczuk A."/>
            <person name="Garcia R.M."/>
            <person name="Garner T."/>
            <person name="Garrett T.E."/>
            <person name="Gonzalez D.A."/>
            <person name="Hamid H."/>
            <person name="Hawkins E.S."/>
            <person name="Hirani K."/>
            <person name="Hogues M.E."/>
            <person name="Hollins B."/>
            <person name="Hsiao C.-H."/>
            <person name="Jabil R."/>
            <person name="James M.L."/>
            <person name="Jhangiani S.N."/>
            <person name="Johnson B."/>
            <person name="Johnson Q."/>
            <person name="Joshi V."/>
            <person name="Kalu J.B."/>
            <person name="Kam C."/>
            <person name="Kashfia A."/>
            <person name="Keebler J."/>
            <person name="Kisamo H."/>
            <person name="Kovar C.L."/>
            <person name="Lago L.A."/>
            <person name="Lai C.-Y."/>
            <person name="Laidlaw J."/>
            <person name="Lara F."/>
            <person name="Le T.-K."/>
            <person name="Lee S.L."/>
            <person name="Legall F.H."/>
            <person name="Lemon S.J."/>
            <person name="Lewis L.R."/>
            <person name="Li B."/>
            <person name="Liu Y."/>
            <person name="Liu Y.-S."/>
            <person name="Lopez J."/>
            <person name="Lozado R.J."/>
            <person name="Lu J."/>
            <person name="Madu R.C."/>
            <person name="Maheshwari M."/>
            <person name="Maheshwari R."/>
            <person name="Malloy K."/>
            <person name="Martinez E."/>
            <person name="Mathew T."/>
            <person name="Mercado I.C."/>
            <person name="Mercado C."/>
            <person name="Meyer B."/>
            <person name="Montgomery K."/>
            <person name="Morgan M.B."/>
            <person name="Munidasa M."/>
            <person name="Nazareth L.V."/>
            <person name="Nelson J."/>
            <person name="Ng B.M."/>
            <person name="Nguyen N.B."/>
            <person name="Nguyen P.Q."/>
            <person name="Nguyen T."/>
            <person name="Obregon M."/>
            <person name="Okwuonu G.O."/>
            <person name="Onwere C.G."/>
            <person name="Orozco G."/>
            <person name="Parra A."/>
            <person name="Patel S."/>
            <person name="Patil S."/>
            <person name="Perez A."/>
            <person name="Perez Y."/>
            <person name="Pham C."/>
            <person name="Primus E.L."/>
            <person name="Pu L.-L."/>
            <person name="Puazo M."/>
            <person name="Qin X."/>
            <person name="Quiroz J.B."/>
            <person name="Reese J."/>
            <person name="Richards S."/>
            <person name="Rives C.M."/>
            <person name="Robberts R."/>
            <person name="Ruiz S.J."/>
            <person name="Ruiz M.J."/>
            <person name="Santibanez J."/>
            <person name="Schneider B.W."/>
            <person name="Sisson I."/>
            <person name="Smith M."/>
            <person name="Sodergren E."/>
            <person name="Song X.-Z."/>
            <person name="Song B.B."/>
            <person name="Summersgill H."/>
            <person name="Thelus R."/>
            <person name="Thornton R.D."/>
            <person name="Trejos Z.Y."/>
            <person name="Usmani K."/>
            <person name="Vattathil S."/>
            <person name="Villasana D."/>
            <person name="Walker D.L."/>
            <person name="Wang S."/>
            <person name="Wang K."/>
            <person name="White C.S."/>
            <person name="Williams A.C."/>
            <person name="Williamson J."/>
            <person name="Wilson K."/>
            <person name="Woghiren I.O."/>
            <person name="Woodworth J.R."/>
            <person name="Worley K.C."/>
            <person name="Wright R.A."/>
            <person name="Wu W."/>
            <person name="Young L."/>
            <person name="Zhang L."/>
            <person name="Zhang J."/>
            <person name="Zhu Y."/>
            <person name="Muzny D.M."/>
            <person name="Weinstock G."/>
            <person name="Gibbs R.A."/>
        </authorList>
    </citation>
    <scope>NUCLEOTIDE SEQUENCE [LARGE SCALE GENOMIC DNA]</scope>
    <source>
        <strain evidence="10">LSR1</strain>
    </source>
</reference>
<evidence type="ECO:0000313" key="10">
    <source>
        <dbReference type="Proteomes" id="UP000007819"/>
    </source>
</evidence>
<dbReference type="InterPro" id="IPR045249">
    <property type="entry name" value="HARBI1-like"/>
</dbReference>
<comment type="subcellular location">
    <subcellularLocation>
        <location evidence="2">Nucleus</location>
    </subcellularLocation>
</comment>
<keyword evidence="10" id="KW-1185">Reference proteome</keyword>
<dbReference type="EnsemblMetazoa" id="XM_008187762.1">
    <property type="protein sequence ID" value="XP_008185984.1"/>
    <property type="gene ID" value="LOC103310221"/>
</dbReference>
<name>A0A8R2FAA9_ACYPI</name>
<protein>
    <recommendedName>
        <fullName evidence="8">DDE Tnp4 domain-containing protein</fullName>
    </recommendedName>
</protein>
<reference evidence="9" key="2">
    <citation type="submission" date="2022-06" db="UniProtKB">
        <authorList>
            <consortium name="EnsemblMetazoa"/>
        </authorList>
    </citation>
    <scope>IDENTIFICATION</scope>
</reference>
<organism evidence="9 10">
    <name type="scientific">Acyrthosiphon pisum</name>
    <name type="common">Pea aphid</name>
    <dbReference type="NCBI Taxonomy" id="7029"/>
    <lineage>
        <taxon>Eukaryota</taxon>
        <taxon>Metazoa</taxon>
        <taxon>Ecdysozoa</taxon>
        <taxon>Arthropoda</taxon>
        <taxon>Hexapoda</taxon>
        <taxon>Insecta</taxon>
        <taxon>Pterygota</taxon>
        <taxon>Neoptera</taxon>
        <taxon>Paraneoptera</taxon>
        <taxon>Hemiptera</taxon>
        <taxon>Sternorrhyncha</taxon>
        <taxon>Aphidomorpha</taxon>
        <taxon>Aphidoidea</taxon>
        <taxon>Aphididae</taxon>
        <taxon>Macrosiphini</taxon>
        <taxon>Acyrthosiphon</taxon>
    </lineage>
</organism>
<evidence type="ECO:0000256" key="6">
    <source>
        <dbReference type="ARBA" id="ARBA00022801"/>
    </source>
</evidence>
<dbReference type="PANTHER" id="PTHR22930">
    <property type="match status" value="1"/>
</dbReference>
<evidence type="ECO:0000256" key="7">
    <source>
        <dbReference type="ARBA" id="ARBA00023242"/>
    </source>
</evidence>
<dbReference type="GO" id="GO:0005634">
    <property type="term" value="C:nucleus"/>
    <property type="evidence" value="ECO:0007669"/>
    <property type="project" value="UniProtKB-SubCell"/>
</dbReference>
<comment type="similarity">
    <text evidence="3">Belongs to the HARBI1 family.</text>
</comment>
<dbReference type="GO" id="GO:0004518">
    <property type="term" value="F:nuclease activity"/>
    <property type="evidence" value="ECO:0007669"/>
    <property type="project" value="UniProtKB-KW"/>
</dbReference>
<dbReference type="OrthoDB" id="6608277at2759"/>
<evidence type="ECO:0000256" key="4">
    <source>
        <dbReference type="ARBA" id="ARBA00022722"/>
    </source>
</evidence>
<sequence>MNLKKRKYVIAATGMIVAYKYMSKRKTRKVIQPHITKQDTIMRQAIPAEQRLIATLRFLATGRSYEDLKFSTGIAAQTLGYIIPETCRAIYEVLRDSYMQMPQTKNDWKKVANGFKERWQFINCGGCIDGKHIRIVQPANSGALYYNYKNYYSIVLMVIVSYNYEFIYVDIGKQGRLSDGGFIQASTFYTNLQCQTLDLPKSDECDEGYNFVFIGDAAFGLEERILKPFSQQSLTHEKRIYNYRLSRARNVVENAFGLISNRFRILHTAINVNVQDTNYIVLAICTLHNFLMRNSSSYVKPSTFDTENSENHDIVPGTWRQEIDHNSQLQSLQNNNNVKNSSVASKNNRNNYLEYFNGKGKIAWQEEMIRRGKS</sequence>
<keyword evidence="5" id="KW-0479">Metal-binding</keyword>
<evidence type="ECO:0000256" key="2">
    <source>
        <dbReference type="ARBA" id="ARBA00004123"/>
    </source>
</evidence>
<dbReference type="GO" id="GO:0016787">
    <property type="term" value="F:hydrolase activity"/>
    <property type="evidence" value="ECO:0007669"/>
    <property type="project" value="UniProtKB-KW"/>
</dbReference>
<comment type="cofactor">
    <cofactor evidence="1">
        <name>a divalent metal cation</name>
        <dbReference type="ChEBI" id="CHEBI:60240"/>
    </cofactor>
</comment>
<dbReference type="KEGG" id="api:103310221"/>
<feature type="domain" description="DDE Tnp4" evidence="8">
    <location>
        <begin position="128"/>
        <end position="289"/>
    </location>
</feature>
<dbReference type="RefSeq" id="XP_008185984.1">
    <property type="nucleotide sequence ID" value="XM_008187762.1"/>
</dbReference>
<keyword evidence="4" id="KW-0540">Nuclease</keyword>
<evidence type="ECO:0000256" key="5">
    <source>
        <dbReference type="ARBA" id="ARBA00022723"/>
    </source>
</evidence>
<dbReference type="InterPro" id="IPR027806">
    <property type="entry name" value="HARBI1_dom"/>
</dbReference>
<dbReference type="GeneID" id="103310221"/>
<evidence type="ECO:0000313" key="9">
    <source>
        <dbReference type="EnsemblMetazoa" id="XP_008185984.1"/>
    </source>
</evidence>
<dbReference type="AlphaFoldDB" id="A0A8R2FAA9"/>
<dbReference type="Pfam" id="PF13359">
    <property type="entry name" value="DDE_Tnp_4"/>
    <property type="match status" value="1"/>
</dbReference>
<dbReference type="PANTHER" id="PTHR22930:SF284">
    <property type="entry name" value="DDE TNP4 DOMAIN-CONTAINING PROTEIN"/>
    <property type="match status" value="1"/>
</dbReference>